<feature type="active site" description="Proton donor" evidence="4">
    <location>
        <position position="188"/>
    </location>
</feature>
<organism evidence="8 9">
    <name type="scientific">Alginatibacterium sediminis</name>
    <dbReference type="NCBI Taxonomy" id="2164068"/>
    <lineage>
        <taxon>Bacteria</taxon>
        <taxon>Pseudomonadati</taxon>
        <taxon>Pseudomonadota</taxon>
        <taxon>Gammaproteobacteria</taxon>
        <taxon>Alteromonadales</taxon>
        <taxon>Alteromonadaceae</taxon>
        <taxon>Alginatibacterium</taxon>
    </lineage>
</organism>
<proteinExistence type="inferred from homology"/>
<dbReference type="CDD" id="cd09000">
    <property type="entry name" value="GH43_SXA-like"/>
    <property type="match status" value="1"/>
</dbReference>
<dbReference type="SUPFAM" id="SSF49899">
    <property type="entry name" value="Concanavalin A-like lectins/glucanases"/>
    <property type="match status" value="1"/>
</dbReference>
<evidence type="ECO:0000256" key="3">
    <source>
        <dbReference type="ARBA" id="ARBA00023295"/>
    </source>
</evidence>
<dbReference type="Pfam" id="PF04616">
    <property type="entry name" value="Glyco_hydro_43"/>
    <property type="match status" value="1"/>
</dbReference>
<evidence type="ECO:0000256" key="5">
    <source>
        <dbReference type="PIRSR" id="PIRSR606710-2"/>
    </source>
</evidence>
<evidence type="ECO:0000256" key="2">
    <source>
        <dbReference type="ARBA" id="ARBA00022801"/>
    </source>
</evidence>
<dbReference type="InterPro" id="IPR051795">
    <property type="entry name" value="Glycosyl_Hydrlase_43"/>
</dbReference>
<feature type="domain" description="Beta-xylosidase C-terminal Concanavalin A-like" evidence="7">
    <location>
        <begin position="345"/>
        <end position="542"/>
    </location>
</feature>
<evidence type="ECO:0000313" key="8">
    <source>
        <dbReference type="EMBL" id="RKF19796.1"/>
    </source>
</evidence>
<reference evidence="8 9" key="1">
    <citation type="submission" date="2018-09" db="EMBL/GenBank/DDBJ databases">
        <authorList>
            <person name="Wang Z."/>
        </authorList>
    </citation>
    <scope>NUCLEOTIDE SEQUENCE [LARGE SCALE GENOMIC DNA]</scope>
    <source>
        <strain evidence="8 9">ALS 81</strain>
    </source>
</reference>
<comment type="caution">
    <text evidence="8">The sequence shown here is derived from an EMBL/GenBank/DDBJ whole genome shotgun (WGS) entry which is preliminary data.</text>
</comment>
<evidence type="ECO:0000256" key="1">
    <source>
        <dbReference type="ARBA" id="ARBA00009865"/>
    </source>
</evidence>
<accession>A0A420EGW3</accession>
<keyword evidence="2 6" id="KW-0378">Hydrolase</keyword>
<evidence type="ECO:0000259" key="7">
    <source>
        <dbReference type="Pfam" id="PF17851"/>
    </source>
</evidence>
<dbReference type="GO" id="GO:0005975">
    <property type="term" value="P:carbohydrate metabolic process"/>
    <property type="evidence" value="ECO:0007669"/>
    <property type="project" value="InterPro"/>
</dbReference>
<feature type="active site" description="Proton acceptor" evidence="4">
    <location>
        <position position="13"/>
    </location>
</feature>
<dbReference type="InterPro" id="IPR041542">
    <property type="entry name" value="GH43_C2"/>
</dbReference>
<gene>
    <name evidence="8" type="ORF">DBZ36_04880</name>
</gene>
<sequence length="552" mass="62152">MINNPILPGFNPDPSILRVGDTYYIATSTFEWFPGVKLYQSNNLSDWQQIGYALDRSSQLDLSSLDTARGVWAPCLSYNDDKSLFYLVYSNVYSMRSGYFDLDNFVVTAPNIEGPWSEASYLNSSGFDPSLFHDDDGLAWLVSLEWENRSNYDHPGWVVVQQYCLETNSLVGNVTRLTTGGTKRGCIEAPHLYKRGDYYYLMTAEGGTGYGHAVVMLRSTNVTGPYEPDPQSIVLSNCLDEFDEFAIDDSVKLHRFEPHSKLAKSGHGSLVHTASGQPYIAHLCARPFAEQANCILGRETALQACQWTDNGWLRLKDGGKQAQLTCEPPLQHPETIGQLPYSFGRDNFDPNKLADDYQSYRLPLRNDCIRLTNPGIEIKGTGSLFSSRHMSLLARRISHFNCRFETSLSVEPKHHLCSAGLTCFYSQSNFYYLKVYWSESLGQRAISILSSTLAGKTEYTQYRIAIDATCKVQLAFELQGKHLHASYCLANGVWHNIGPCLDASILSDEYGSQKFTGSFVGLFCEDLRQQQLLAQFDYLDYQITAKHKNQKP</sequence>
<dbReference type="Proteomes" id="UP000286482">
    <property type="component" value="Unassembled WGS sequence"/>
</dbReference>
<dbReference type="EMBL" id="RAQO01000004">
    <property type="protein sequence ID" value="RKF19796.1"/>
    <property type="molecule type" value="Genomic_DNA"/>
</dbReference>
<dbReference type="Gene3D" id="2.60.120.200">
    <property type="match status" value="1"/>
</dbReference>
<dbReference type="PANTHER" id="PTHR42812:SF12">
    <property type="entry name" value="BETA-XYLOSIDASE-RELATED"/>
    <property type="match status" value="1"/>
</dbReference>
<dbReference type="AlphaFoldDB" id="A0A420EGW3"/>
<keyword evidence="9" id="KW-1185">Reference proteome</keyword>
<dbReference type="Pfam" id="PF17851">
    <property type="entry name" value="GH43_C2"/>
    <property type="match status" value="1"/>
</dbReference>
<dbReference type="Gene3D" id="2.115.10.20">
    <property type="entry name" value="Glycosyl hydrolase domain, family 43"/>
    <property type="match status" value="1"/>
</dbReference>
<comment type="similarity">
    <text evidence="1 6">Belongs to the glycosyl hydrolase 43 family.</text>
</comment>
<name>A0A420EGW3_9ALTE</name>
<dbReference type="OrthoDB" id="9801455at2"/>
<dbReference type="InterPro" id="IPR013320">
    <property type="entry name" value="ConA-like_dom_sf"/>
</dbReference>
<dbReference type="InterPro" id="IPR023296">
    <property type="entry name" value="Glyco_hydro_beta-prop_sf"/>
</dbReference>
<dbReference type="GO" id="GO:0004553">
    <property type="term" value="F:hydrolase activity, hydrolyzing O-glycosyl compounds"/>
    <property type="evidence" value="ECO:0007669"/>
    <property type="project" value="InterPro"/>
</dbReference>
<protein>
    <submittedName>
        <fullName evidence="8">Glycoside hydrolase family 43 protein</fullName>
    </submittedName>
</protein>
<dbReference type="SUPFAM" id="SSF75005">
    <property type="entry name" value="Arabinanase/levansucrase/invertase"/>
    <property type="match status" value="1"/>
</dbReference>
<dbReference type="PANTHER" id="PTHR42812">
    <property type="entry name" value="BETA-XYLOSIDASE"/>
    <property type="match status" value="1"/>
</dbReference>
<evidence type="ECO:0000313" key="9">
    <source>
        <dbReference type="Proteomes" id="UP000286482"/>
    </source>
</evidence>
<evidence type="ECO:0000256" key="4">
    <source>
        <dbReference type="PIRSR" id="PIRSR606710-1"/>
    </source>
</evidence>
<keyword evidence="3 6" id="KW-0326">Glycosidase</keyword>
<feature type="site" description="Important for catalytic activity, responsible for pKa modulation of the active site Glu and correct orientation of both the proton donor and substrate" evidence="5">
    <location>
        <position position="128"/>
    </location>
</feature>
<evidence type="ECO:0000256" key="6">
    <source>
        <dbReference type="RuleBase" id="RU361187"/>
    </source>
</evidence>
<dbReference type="InterPro" id="IPR006710">
    <property type="entry name" value="Glyco_hydro_43"/>
</dbReference>
<dbReference type="RefSeq" id="WP_120353801.1">
    <property type="nucleotide sequence ID" value="NZ_RAQO01000004.1"/>
</dbReference>